<sequence>MKRKIEASNALTKDLDIEVLFAQYRQKMPVFPMSIEQRAAQFLPFAALNGFEKSIQSVTESQDELSNHQPI</sequence>
<accession>S0KTB0</accession>
<dbReference type="Proteomes" id="UP000014113">
    <property type="component" value="Unassembled WGS sequence"/>
</dbReference>
<gene>
    <name evidence="1" type="ORF">I568_00878</name>
</gene>
<reference evidence="1 2" key="1">
    <citation type="submission" date="2013-03" db="EMBL/GenBank/DDBJ databases">
        <title>The Genome Sequence of Enterococcus columbae ATCC_51263 (PacBio/Illumina hybrid assembly).</title>
        <authorList>
            <consortium name="The Broad Institute Genomics Platform"/>
            <consortium name="The Broad Institute Genome Sequencing Center for Infectious Disease"/>
            <person name="Earl A."/>
            <person name="Russ C."/>
            <person name="Gilmore M."/>
            <person name="Surin D."/>
            <person name="Walker B."/>
            <person name="Young S."/>
            <person name="Zeng Q."/>
            <person name="Gargeya S."/>
            <person name="Fitzgerald M."/>
            <person name="Haas B."/>
            <person name="Abouelleil A."/>
            <person name="Allen A.W."/>
            <person name="Alvarado L."/>
            <person name="Arachchi H.M."/>
            <person name="Berlin A.M."/>
            <person name="Chapman S.B."/>
            <person name="Gainer-Dewar J."/>
            <person name="Goldberg J."/>
            <person name="Griggs A."/>
            <person name="Gujja S."/>
            <person name="Hansen M."/>
            <person name="Howarth C."/>
            <person name="Imamovic A."/>
            <person name="Ireland A."/>
            <person name="Larimer J."/>
            <person name="McCowan C."/>
            <person name="Murphy C."/>
            <person name="Pearson M."/>
            <person name="Poon T.W."/>
            <person name="Priest M."/>
            <person name="Roberts A."/>
            <person name="Saif S."/>
            <person name="Shea T."/>
            <person name="Sisk P."/>
            <person name="Sykes S."/>
            <person name="Wortman J."/>
            <person name="Nusbaum C."/>
            <person name="Birren B."/>
        </authorList>
    </citation>
    <scope>NUCLEOTIDE SEQUENCE [LARGE SCALE GENOMIC DNA]</scope>
    <source>
        <strain evidence="1 2">ATCC 51263</strain>
    </source>
</reference>
<dbReference type="AlphaFoldDB" id="S0KTB0"/>
<keyword evidence="2" id="KW-1185">Reference proteome</keyword>
<name>S0KTB0_9ENTE</name>
<dbReference type="EMBL" id="ASWJ01000004">
    <property type="protein sequence ID" value="EOW84383.1"/>
    <property type="molecule type" value="Genomic_DNA"/>
</dbReference>
<proteinExistence type="predicted"/>
<dbReference type="RefSeq" id="WP_016182445.1">
    <property type="nucleotide sequence ID" value="NZ_JXKI01000002.1"/>
</dbReference>
<protein>
    <submittedName>
        <fullName evidence="1">Uncharacterized protein</fullName>
    </submittedName>
</protein>
<evidence type="ECO:0000313" key="1">
    <source>
        <dbReference type="EMBL" id="EOW84383.1"/>
    </source>
</evidence>
<dbReference type="PATRIC" id="fig|1121865.3.peg.272"/>
<organism evidence="1 2">
    <name type="scientific">Enterococcus columbae DSM 7374 = ATCC 51263</name>
    <dbReference type="NCBI Taxonomy" id="1121865"/>
    <lineage>
        <taxon>Bacteria</taxon>
        <taxon>Bacillati</taxon>
        <taxon>Bacillota</taxon>
        <taxon>Bacilli</taxon>
        <taxon>Lactobacillales</taxon>
        <taxon>Enterococcaceae</taxon>
        <taxon>Enterococcus</taxon>
    </lineage>
</organism>
<dbReference type="STRING" id="1121865.OMW_00280"/>
<evidence type="ECO:0000313" key="2">
    <source>
        <dbReference type="Proteomes" id="UP000014113"/>
    </source>
</evidence>
<comment type="caution">
    <text evidence="1">The sequence shown here is derived from an EMBL/GenBank/DDBJ whole genome shotgun (WGS) entry which is preliminary data.</text>
</comment>
<dbReference type="OrthoDB" id="361760at2"/>